<comment type="caution">
    <text evidence="1">The sequence shown here is derived from an EMBL/GenBank/DDBJ whole genome shotgun (WGS) entry which is preliminary data.</text>
</comment>
<dbReference type="OrthoDB" id="465835at2"/>
<evidence type="ECO:0000313" key="2">
    <source>
        <dbReference type="Proteomes" id="UP000235803"/>
    </source>
</evidence>
<name>A0A2N7TWU2_9GAMM</name>
<evidence type="ECO:0008006" key="3">
    <source>
        <dbReference type="Google" id="ProtNLM"/>
    </source>
</evidence>
<dbReference type="EMBL" id="PNRF01000043">
    <property type="protein sequence ID" value="PMR72652.1"/>
    <property type="molecule type" value="Genomic_DNA"/>
</dbReference>
<accession>A0A2N7TWU2</accession>
<organism evidence="1 2">
    <name type="scientific">Billgrantia endophytica</name>
    <dbReference type="NCBI Taxonomy" id="2033802"/>
    <lineage>
        <taxon>Bacteria</taxon>
        <taxon>Pseudomonadati</taxon>
        <taxon>Pseudomonadota</taxon>
        <taxon>Gammaproteobacteria</taxon>
        <taxon>Oceanospirillales</taxon>
        <taxon>Halomonadaceae</taxon>
        <taxon>Billgrantia</taxon>
    </lineage>
</organism>
<evidence type="ECO:0000313" key="1">
    <source>
        <dbReference type="EMBL" id="PMR72652.1"/>
    </source>
</evidence>
<dbReference type="RefSeq" id="WP_102655271.1">
    <property type="nucleotide sequence ID" value="NZ_PNRF01000043.1"/>
</dbReference>
<dbReference type="Proteomes" id="UP000235803">
    <property type="component" value="Unassembled WGS sequence"/>
</dbReference>
<dbReference type="AlphaFoldDB" id="A0A2N7TWU2"/>
<dbReference type="PROSITE" id="PS51257">
    <property type="entry name" value="PROKAR_LIPOPROTEIN"/>
    <property type="match status" value="1"/>
</dbReference>
<proteinExistence type="predicted"/>
<protein>
    <recommendedName>
        <fullName evidence="3">DUF2459 domain-containing protein</fullName>
    </recommendedName>
</protein>
<sequence>MRFTLTRRRGLIVILSVLLLTGCVGRVVPPTSLSEPVEIHLIDHGRHASLVLPHHQGGMVRYSYGEWSWYVEGRRHLLAGMMALLWPTRSGLGRGVHDDVSSPREFSRLAPEGLMHVYTLEAESERVEALQRKLDAYFDREEGDPVYVEEFGLEFVPHPRAYWLAHQSNLAVARWLRQLGFEVEGSAWLSNWRIESSR</sequence>
<keyword evidence="2" id="KW-1185">Reference proteome</keyword>
<gene>
    <name evidence="1" type="ORF">C1H69_20635</name>
</gene>
<reference evidence="1 2" key="1">
    <citation type="submission" date="2018-01" db="EMBL/GenBank/DDBJ databases">
        <title>Halomonas endophytica sp. nov., isolated from storage liquid in the stems of Populus euphratica.</title>
        <authorList>
            <person name="Chen C."/>
        </authorList>
    </citation>
    <scope>NUCLEOTIDE SEQUENCE [LARGE SCALE GENOMIC DNA]</scope>
    <source>
        <strain evidence="1 2">MC28</strain>
    </source>
</reference>